<organism evidence="1 2">
    <name type="scientific">Multifurca ochricompacta</name>
    <dbReference type="NCBI Taxonomy" id="376703"/>
    <lineage>
        <taxon>Eukaryota</taxon>
        <taxon>Fungi</taxon>
        <taxon>Dikarya</taxon>
        <taxon>Basidiomycota</taxon>
        <taxon>Agaricomycotina</taxon>
        <taxon>Agaricomycetes</taxon>
        <taxon>Russulales</taxon>
        <taxon>Russulaceae</taxon>
        <taxon>Multifurca</taxon>
    </lineage>
</organism>
<keyword evidence="2" id="KW-1185">Reference proteome</keyword>
<accession>A0AAD4LXT4</accession>
<dbReference type="EMBL" id="WTXG01000076">
    <property type="protein sequence ID" value="KAI0294313.1"/>
    <property type="molecule type" value="Genomic_DNA"/>
</dbReference>
<comment type="caution">
    <text evidence="1">The sequence shown here is derived from an EMBL/GenBank/DDBJ whole genome shotgun (WGS) entry which is preliminary data.</text>
</comment>
<gene>
    <name evidence="1" type="ORF">B0F90DRAFT_1286987</name>
</gene>
<dbReference type="Proteomes" id="UP001203297">
    <property type="component" value="Unassembled WGS sequence"/>
</dbReference>
<proteinExistence type="predicted"/>
<reference evidence="1" key="1">
    <citation type="journal article" date="2022" name="New Phytol.">
        <title>Evolutionary transition to the ectomycorrhizal habit in the genomes of a hyperdiverse lineage of mushroom-forming fungi.</title>
        <authorList>
            <person name="Looney B."/>
            <person name="Miyauchi S."/>
            <person name="Morin E."/>
            <person name="Drula E."/>
            <person name="Courty P.E."/>
            <person name="Kohler A."/>
            <person name="Kuo A."/>
            <person name="LaButti K."/>
            <person name="Pangilinan J."/>
            <person name="Lipzen A."/>
            <person name="Riley R."/>
            <person name="Andreopoulos W."/>
            <person name="He G."/>
            <person name="Johnson J."/>
            <person name="Nolan M."/>
            <person name="Tritt A."/>
            <person name="Barry K.W."/>
            <person name="Grigoriev I.V."/>
            <person name="Nagy L.G."/>
            <person name="Hibbett D."/>
            <person name="Henrissat B."/>
            <person name="Matheny P.B."/>
            <person name="Labbe J."/>
            <person name="Martin F.M."/>
        </authorList>
    </citation>
    <scope>NUCLEOTIDE SEQUENCE</scope>
    <source>
        <strain evidence="1">BPL690</strain>
    </source>
</reference>
<sequence length="139" mass="14922">MQSKKSSFRKAIRGIFSPSSRSDHLAISAGNKDPSSSEPIGGSVDVAIGVLETSLAALKEVSSLAGKIPYISPIAGIILQALKMRDEVNLYKEEWGAVMQKLASVGSVIIDVGEMCQMHDLKEDELPPTLRAILRSLQT</sequence>
<evidence type="ECO:0000313" key="2">
    <source>
        <dbReference type="Proteomes" id="UP001203297"/>
    </source>
</evidence>
<protein>
    <submittedName>
        <fullName evidence="1">Uncharacterized protein</fullName>
    </submittedName>
</protein>
<evidence type="ECO:0000313" key="1">
    <source>
        <dbReference type="EMBL" id="KAI0294313.1"/>
    </source>
</evidence>
<name>A0AAD4LXT4_9AGAM</name>
<dbReference type="AlphaFoldDB" id="A0AAD4LXT4"/>